<dbReference type="InterPro" id="IPR058813">
    <property type="entry name" value="DNA-SBD_ScoMcrA"/>
</dbReference>
<evidence type="ECO:0000313" key="3">
    <source>
        <dbReference type="Proteomes" id="UP001155144"/>
    </source>
</evidence>
<proteinExistence type="predicted"/>
<reference evidence="2" key="1">
    <citation type="submission" date="2022-08" db="EMBL/GenBank/DDBJ databases">
        <title>Genomic Encyclopedia of Type Strains, Phase V (KMG-V): Genome sequencing to study the core and pangenomes of soil and plant-associated prokaryotes.</title>
        <authorList>
            <person name="Whitman W."/>
        </authorList>
    </citation>
    <scope>NUCLEOTIDE SEQUENCE</scope>
    <source>
        <strain evidence="2">SP3026</strain>
    </source>
</reference>
<keyword evidence="2" id="KW-0378">Hydrolase</keyword>
<dbReference type="Gene3D" id="1.10.30.50">
    <property type="match status" value="1"/>
</dbReference>
<dbReference type="NCBIfam" id="NF045808">
    <property type="entry name" value="PT-DNA_restrict"/>
    <property type="match status" value="1"/>
</dbReference>
<protein>
    <submittedName>
        <fullName evidence="2">Restriction endonuclease</fullName>
    </submittedName>
</protein>
<gene>
    <name evidence="2" type="ORF">GGP45_002044</name>
</gene>
<organism evidence="2 3">
    <name type="scientific">Salinibacter ruber</name>
    <dbReference type="NCBI Taxonomy" id="146919"/>
    <lineage>
        <taxon>Bacteria</taxon>
        <taxon>Pseudomonadati</taxon>
        <taxon>Rhodothermota</taxon>
        <taxon>Rhodothermia</taxon>
        <taxon>Rhodothermales</taxon>
        <taxon>Salinibacteraceae</taxon>
        <taxon>Salinibacter</taxon>
    </lineage>
</organism>
<comment type="caution">
    <text evidence="2">The sequence shown here is derived from an EMBL/GenBank/DDBJ whole genome shotgun (WGS) entry which is preliminary data.</text>
</comment>
<dbReference type="CDD" id="cd00085">
    <property type="entry name" value="HNHc"/>
    <property type="match status" value="1"/>
</dbReference>
<dbReference type="Proteomes" id="UP001155144">
    <property type="component" value="Unassembled WGS sequence"/>
</dbReference>
<accession>A0A9X2V9K6</accession>
<sequence length="299" mass="33959">MQDSSPQDKQVPDRFSNLTVWKRGDQRAPHKPLLVLYALGKLAQGDRWLHFSDIEDDVTTLLKEFGPPRKSHHPEYPFWHLRSDDVWVVPEADALEMRKGASNPPKTELREKEARGGFPDDIYQALRDVPQLRRETARLLLSSHFPSSLHDDIATAVGLDLEGTASERRDPEFRAQVLQAYQYRCAICGFDLQLGMSGTPIGLEAAHIKWKQARGPDDVSNGIALCALHHKMFDKGALHITEDLHLLVSEAIHGSEPHLSRLRDRHGNRIHTPQRTTYYPDGEVVTWHVNEVFRGPARS</sequence>
<dbReference type="AlphaFoldDB" id="A0A9X2V9K6"/>
<dbReference type="EMBL" id="JANUBL010000003">
    <property type="protein sequence ID" value="MCS4121691.1"/>
    <property type="molecule type" value="Genomic_DNA"/>
</dbReference>
<name>A0A9X2V9K6_9BACT</name>
<evidence type="ECO:0000313" key="2">
    <source>
        <dbReference type="EMBL" id="MCS4121691.1"/>
    </source>
</evidence>
<dbReference type="InterPro" id="IPR003615">
    <property type="entry name" value="HNH_nuc"/>
</dbReference>
<dbReference type="GO" id="GO:0004519">
    <property type="term" value="F:endonuclease activity"/>
    <property type="evidence" value="ECO:0007669"/>
    <property type="project" value="UniProtKB-KW"/>
</dbReference>
<dbReference type="PIRSF" id="PIRSF030850">
    <property type="entry name" value="UCP030850"/>
    <property type="match status" value="1"/>
</dbReference>
<dbReference type="SMART" id="SM00507">
    <property type="entry name" value="HNHc"/>
    <property type="match status" value="1"/>
</dbReference>
<feature type="domain" description="HNH nuclease" evidence="1">
    <location>
        <begin position="172"/>
        <end position="231"/>
    </location>
</feature>
<dbReference type="GeneID" id="83727459"/>
<evidence type="ECO:0000259" key="1">
    <source>
        <dbReference type="SMART" id="SM00507"/>
    </source>
</evidence>
<dbReference type="Pfam" id="PF13391">
    <property type="entry name" value="HNH_2"/>
    <property type="match status" value="1"/>
</dbReference>
<keyword evidence="2" id="KW-0540">Nuclease</keyword>
<keyword evidence="2" id="KW-0255">Endonuclease</keyword>
<dbReference type="Pfam" id="PF26340">
    <property type="entry name" value="DNA-SBD_ScoMcrA"/>
    <property type="match status" value="1"/>
</dbReference>
<dbReference type="InterPro" id="IPR011396">
    <property type="entry name" value="PT_DNA_restrict"/>
</dbReference>
<dbReference type="RefSeq" id="WP_118826047.1">
    <property type="nucleotide sequence ID" value="NZ_CP030361.1"/>
</dbReference>